<dbReference type="EMBL" id="BTSY01000004">
    <property type="protein sequence ID" value="GMT25515.1"/>
    <property type="molecule type" value="Genomic_DNA"/>
</dbReference>
<keyword evidence="3" id="KW-1185">Reference proteome</keyword>
<reference evidence="2" key="1">
    <citation type="submission" date="2023-10" db="EMBL/GenBank/DDBJ databases">
        <title>Genome assembly of Pristionchus species.</title>
        <authorList>
            <person name="Yoshida K."/>
            <person name="Sommer R.J."/>
        </authorList>
    </citation>
    <scope>NUCLEOTIDE SEQUENCE</scope>
    <source>
        <strain evidence="2">RS5133</strain>
    </source>
</reference>
<sequence>SPPFSPLPPPPPVVQQLQQLQQAEAGLTRVNTQEVRSMRARDCRLFGMRLAKLGQESLSSLSAAGSGRSFLDDISKGNFALRKTSADKSPTGSLQSETTSGDDDMEQDENVRRDTVGPLVKPTTRQLLSRKTSLRRISVDRSPGGTPQNRGRRRAPSLGQDGGVTLFQGEYLAAALANKFKTNLVNEEDDDQSV</sequence>
<name>A0AAV5W585_9BILA</name>
<feature type="non-terminal residue" evidence="2">
    <location>
        <position position="1"/>
    </location>
</feature>
<feature type="region of interest" description="Disordered" evidence="1">
    <location>
        <begin position="82"/>
        <end position="163"/>
    </location>
</feature>
<comment type="caution">
    <text evidence="2">The sequence shown here is derived from an EMBL/GenBank/DDBJ whole genome shotgun (WGS) entry which is preliminary data.</text>
</comment>
<protein>
    <submittedName>
        <fullName evidence="2">Uncharacterized protein</fullName>
    </submittedName>
</protein>
<organism evidence="2 3">
    <name type="scientific">Pristionchus fissidentatus</name>
    <dbReference type="NCBI Taxonomy" id="1538716"/>
    <lineage>
        <taxon>Eukaryota</taxon>
        <taxon>Metazoa</taxon>
        <taxon>Ecdysozoa</taxon>
        <taxon>Nematoda</taxon>
        <taxon>Chromadorea</taxon>
        <taxon>Rhabditida</taxon>
        <taxon>Rhabditina</taxon>
        <taxon>Diplogasteromorpha</taxon>
        <taxon>Diplogasteroidea</taxon>
        <taxon>Neodiplogasteridae</taxon>
        <taxon>Pristionchus</taxon>
    </lineage>
</organism>
<evidence type="ECO:0000313" key="3">
    <source>
        <dbReference type="Proteomes" id="UP001432322"/>
    </source>
</evidence>
<dbReference type="AlphaFoldDB" id="A0AAV5W585"/>
<accession>A0AAV5W585</accession>
<evidence type="ECO:0000256" key="1">
    <source>
        <dbReference type="SAM" id="MobiDB-lite"/>
    </source>
</evidence>
<evidence type="ECO:0000313" key="2">
    <source>
        <dbReference type="EMBL" id="GMT25515.1"/>
    </source>
</evidence>
<proteinExistence type="predicted"/>
<gene>
    <name evidence="2" type="ORF">PFISCL1PPCAC_16812</name>
</gene>
<dbReference type="Proteomes" id="UP001432322">
    <property type="component" value="Unassembled WGS sequence"/>
</dbReference>
<feature type="compositionally biased region" description="Polar residues" evidence="1">
    <location>
        <begin position="87"/>
        <end position="99"/>
    </location>
</feature>
<feature type="non-terminal residue" evidence="2">
    <location>
        <position position="194"/>
    </location>
</feature>